<dbReference type="GO" id="GO:0035539">
    <property type="term" value="F:8-oxo-7,8-dihydrodeoxyguanosine triphosphate pyrophosphatase activity"/>
    <property type="evidence" value="ECO:0007669"/>
    <property type="project" value="UniProtKB-EC"/>
</dbReference>
<evidence type="ECO:0000256" key="19">
    <source>
        <dbReference type="RuleBase" id="RU003476"/>
    </source>
</evidence>
<dbReference type="InterPro" id="IPR015797">
    <property type="entry name" value="NUDIX_hydrolase-like_dom_sf"/>
</dbReference>
<sequence length="136" mass="16027">MAKINAAVAIILDEQNAKVYISLRQKFQSYSDYWEFPGGKVEKNETFEQCIRREVYEEVGIIAKSVSFYFRKKHINKYNDEVNLEFFIIKDYEGKPYAKENQQLKCINISELNNYKFLPASLEVIAMLHKDYSCNS</sequence>
<evidence type="ECO:0000256" key="7">
    <source>
        <dbReference type="ARBA" id="ARBA00022801"/>
    </source>
</evidence>
<feature type="binding site" evidence="18">
    <location>
        <position position="38"/>
    </location>
    <ligand>
        <name>Mg(2+)</name>
        <dbReference type="ChEBI" id="CHEBI:18420"/>
    </ligand>
</feature>
<keyword evidence="9" id="KW-0234">DNA repair</keyword>
<dbReference type="SUPFAM" id="SSF55811">
    <property type="entry name" value="Nudix"/>
    <property type="match status" value="1"/>
</dbReference>
<evidence type="ECO:0000256" key="18">
    <source>
        <dbReference type="PIRSR" id="PIRSR603561-2"/>
    </source>
</evidence>
<comment type="catalytic activity">
    <reaction evidence="11">
        <text>8-oxo-GTP + H2O = 8-oxo-GMP + diphosphate + H(+)</text>
        <dbReference type="Rhea" id="RHEA:67616"/>
        <dbReference type="ChEBI" id="CHEBI:15377"/>
        <dbReference type="ChEBI" id="CHEBI:15378"/>
        <dbReference type="ChEBI" id="CHEBI:33019"/>
        <dbReference type="ChEBI" id="CHEBI:143553"/>
        <dbReference type="ChEBI" id="CHEBI:145694"/>
    </reaction>
</comment>
<comment type="catalytic activity">
    <reaction evidence="10">
        <text>8-oxo-dGTP + H2O = 8-oxo-dGMP + diphosphate + H(+)</text>
        <dbReference type="Rhea" id="RHEA:31575"/>
        <dbReference type="ChEBI" id="CHEBI:15377"/>
        <dbReference type="ChEBI" id="CHEBI:15378"/>
        <dbReference type="ChEBI" id="CHEBI:33019"/>
        <dbReference type="ChEBI" id="CHEBI:63224"/>
        <dbReference type="ChEBI" id="CHEBI:77896"/>
        <dbReference type="EC" id="3.6.1.55"/>
    </reaction>
</comment>
<dbReference type="KEGG" id="fpz:LA55_1032"/>
<keyword evidence="3" id="KW-0515">Mutator protein</keyword>
<evidence type="ECO:0000256" key="9">
    <source>
        <dbReference type="ARBA" id="ARBA00023204"/>
    </source>
</evidence>
<name>A0A0B6D211_9GAMM</name>
<evidence type="ECO:0000256" key="6">
    <source>
        <dbReference type="ARBA" id="ARBA00022763"/>
    </source>
</evidence>
<feature type="binding site" evidence="17">
    <location>
        <position position="24"/>
    </location>
    <ligand>
        <name>8-oxo-dGTP</name>
        <dbReference type="ChEBI" id="CHEBI:77896"/>
    </ligand>
</feature>
<dbReference type="PRINTS" id="PR00502">
    <property type="entry name" value="NUDIXFAMILY"/>
</dbReference>
<evidence type="ECO:0000256" key="4">
    <source>
        <dbReference type="ARBA" id="ARBA00022705"/>
    </source>
</evidence>
<evidence type="ECO:0000256" key="10">
    <source>
        <dbReference type="ARBA" id="ARBA00035861"/>
    </source>
</evidence>
<dbReference type="GO" id="GO:0044715">
    <property type="term" value="F:8-oxo-dGDP phosphatase activity"/>
    <property type="evidence" value="ECO:0007669"/>
    <property type="project" value="TreeGrafter"/>
</dbReference>
<reference evidence="21 22" key="1">
    <citation type="journal article" date="2015" name="Genome Announc.">
        <title>Genome sequencing of 18 francisella strains to aid in assay development and testing.</title>
        <authorList>
            <person name="Johnson S.L."/>
            <person name="Daligault H.E."/>
            <person name="Davenport K.W."/>
            <person name="Coyne S.R."/>
            <person name="Frey K.G."/>
            <person name="Koroleva G.I."/>
            <person name="Broomall S.M."/>
            <person name="Bishop-Lilly K.A."/>
            <person name="Bruce D.C."/>
            <person name="Chertkov O."/>
            <person name="Freitas T."/>
            <person name="Jaissle J."/>
            <person name="Ladner J.T."/>
            <person name="Rosenzweig C.N."/>
            <person name="Gibbons H.S."/>
            <person name="Palacios G.F."/>
            <person name="Redden C.L."/>
            <person name="Xu Y."/>
            <person name="Minogue T.D."/>
            <person name="Chain P.S."/>
        </authorList>
    </citation>
    <scope>NUCLEOTIDE SEQUENCE [LARGE SCALE GENOMIC DNA]</scope>
    <source>
        <strain evidence="21 22">GA01-2794</strain>
    </source>
</reference>
<dbReference type="PANTHER" id="PTHR47707">
    <property type="entry name" value="8-OXO-DGTP DIPHOSPHATASE"/>
    <property type="match status" value="1"/>
</dbReference>
<evidence type="ECO:0000256" key="3">
    <source>
        <dbReference type="ARBA" id="ARBA00022457"/>
    </source>
</evidence>
<keyword evidence="4" id="KW-0235">DNA replication</keyword>
<dbReference type="GO" id="GO:0006260">
    <property type="term" value="P:DNA replication"/>
    <property type="evidence" value="ECO:0007669"/>
    <property type="project" value="UniProtKB-KW"/>
</dbReference>
<dbReference type="OrthoDB" id="9810648at2"/>
<dbReference type="NCBIfam" id="TIGR00586">
    <property type="entry name" value="mutt"/>
    <property type="match status" value="1"/>
</dbReference>
<evidence type="ECO:0000256" key="8">
    <source>
        <dbReference type="ARBA" id="ARBA00022842"/>
    </source>
</evidence>
<evidence type="ECO:0000256" key="12">
    <source>
        <dbReference type="ARBA" id="ARBA00038905"/>
    </source>
</evidence>
<dbReference type="InterPro" id="IPR020476">
    <property type="entry name" value="Nudix_hydrolase"/>
</dbReference>
<evidence type="ECO:0000256" key="16">
    <source>
        <dbReference type="ARBA" id="ARBA00042798"/>
    </source>
</evidence>
<accession>A0A0B6D211</accession>
<comment type="similarity">
    <text evidence="2 19">Belongs to the Nudix hydrolase family.</text>
</comment>
<dbReference type="InterPro" id="IPR000086">
    <property type="entry name" value="NUDIX_hydrolase_dom"/>
</dbReference>
<evidence type="ECO:0000256" key="1">
    <source>
        <dbReference type="ARBA" id="ARBA00001946"/>
    </source>
</evidence>
<dbReference type="Pfam" id="PF00293">
    <property type="entry name" value="NUDIX"/>
    <property type="match status" value="1"/>
</dbReference>
<evidence type="ECO:0000256" key="14">
    <source>
        <dbReference type="ARBA" id="ARBA00041592"/>
    </source>
</evidence>
<dbReference type="RefSeq" id="WP_044526191.1">
    <property type="nucleotide sequence ID" value="NZ_CP009440.1"/>
</dbReference>
<dbReference type="EMBL" id="CP009440">
    <property type="protein sequence ID" value="AJI52886.1"/>
    <property type="molecule type" value="Genomic_DNA"/>
</dbReference>
<dbReference type="CDD" id="cd03425">
    <property type="entry name" value="NUDIX_MutT_NudA_like"/>
    <property type="match status" value="1"/>
</dbReference>
<dbReference type="GO" id="GO:0006281">
    <property type="term" value="P:DNA repair"/>
    <property type="evidence" value="ECO:0007669"/>
    <property type="project" value="UniProtKB-KW"/>
</dbReference>
<comment type="cofactor">
    <cofactor evidence="1 18">
        <name>Mg(2+)</name>
        <dbReference type="ChEBI" id="CHEBI:18420"/>
    </cofactor>
</comment>
<feature type="domain" description="Nudix hydrolase" evidence="20">
    <location>
        <begin position="2"/>
        <end position="131"/>
    </location>
</feature>
<dbReference type="GO" id="GO:0046872">
    <property type="term" value="F:metal ion binding"/>
    <property type="evidence" value="ECO:0007669"/>
    <property type="project" value="UniProtKB-KW"/>
</dbReference>
<dbReference type="PROSITE" id="PS51462">
    <property type="entry name" value="NUDIX"/>
    <property type="match status" value="1"/>
</dbReference>
<dbReference type="Gene3D" id="3.90.79.10">
    <property type="entry name" value="Nucleoside Triphosphate Pyrophosphohydrolase"/>
    <property type="match status" value="1"/>
</dbReference>
<gene>
    <name evidence="21" type="ORF">LA55_1032</name>
</gene>
<dbReference type="STRING" id="28110.KU46_1542"/>
<evidence type="ECO:0000259" key="20">
    <source>
        <dbReference type="PROSITE" id="PS51462"/>
    </source>
</evidence>
<evidence type="ECO:0000256" key="13">
    <source>
        <dbReference type="ARBA" id="ARBA00040794"/>
    </source>
</evidence>
<keyword evidence="8 18" id="KW-0460">Magnesium</keyword>
<evidence type="ECO:0000256" key="11">
    <source>
        <dbReference type="ARBA" id="ARBA00036904"/>
    </source>
</evidence>
<evidence type="ECO:0000256" key="5">
    <source>
        <dbReference type="ARBA" id="ARBA00022723"/>
    </source>
</evidence>
<dbReference type="InterPro" id="IPR003561">
    <property type="entry name" value="Mutator_MutT"/>
</dbReference>
<keyword evidence="5 18" id="KW-0479">Metal-binding</keyword>
<dbReference type="InterPro" id="IPR020084">
    <property type="entry name" value="NUDIX_hydrolase_CS"/>
</dbReference>
<dbReference type="GO" id="GO:0044716">
    <property type="term" value="F:8-oxo-GDP phosphatase activity"/>
    <property type="evidence" value="ECO:0007669"/>
    <property type="project" value="TreeGrafter"/>
</dbReference>
<evidence type="ECO:0000313" key="22">
    <source>
        <dbReference type="Proteomes" id="UP000031830"/>
    </source>
</evidence>
<evidence type="ECO:0000256" key="15">
    <source>
        <dbReference type="ARBA" id="ARBA00041979"/>
    </source>
</evidence>
<dbReference type="AlphaFoldDB" id="A0A0B6D211"/>
<dbReference type="EC" id="3.6.1.55" evidence="12"/>
<feature type="binding site" evidence="17">
    <location>
        <begin position="35"/>
        <end position="38"/>
    </location>
    <ligand>
        <name>8-oxo-dGTP</name>
        <dbReference type="ChEBI" id="CHEBI:77896"/>
    </ligand>
</feature>
<organism evidence="21 22">
    <name type="scientific">Francisella philomiragia</name>
    <dbReference type="NCBI Taxonomy" id="28110"/>
    <lineage>
        <taxon>Bacteria</taxon>
        <taxon>Pseudomonadati</taxon>
        <taxon>Pseudomonadota</taxon>
        <taxon>Gammaproteobacteria</taxon>
        <taxon>Thiotrichales</taxon>
        <taxon>Francisellaceae</taxon>
        <taxon>Francisella</taxon>
    </lineage>
</organism>
<evidence type="ECO:0000256" key="17">
    <source>
        <dbReference type="PIRSR" id="PIRSR603561-1"/>
    </source>
</evidence>
<evidence type="ECO:0000313" key="21">
    <source>
        <dbReference type="EMBL" id="AJI52886.1"/>
    </source>
</evidence>
<dbReference type="PROSITE" id="PS00893">
    <property type="entry name" value="NUDIX_BOX"/>
    <property type="match status" value="1"/>
</dbReference>
<dbReference type="Proteomes" id="UP000031830">
    <property type="component" value="Chromosome"/>
</dbReference>
<protein>
    <recommendedName>
        <fullName evidence="13">8-oxo-dGTP diphosphatase</fullName>
        <ecNumber evidence="12">3.6.1.55</ecNumber>
    </recommendedName>
    <alternativeName>
        <fullName evidence="16">7,8-dihydro-8-oxoguanine-triphosphatase</fullName>
    </alternativeName>
    <alternativeName>
        <fullName evidence="15">Mutator protein MutT</fullName>
    </alternativeName>
    <alternativeName>
        <fullName evidence="14">dGTP pyrophosphohydrolase</fullName>
    </alternativeName>
</protein>
<dbReference type="GO" id="GO:0008413">
    <property type="term" value="F:8-oxo-7,8-dihydroguanosine triphosphate pyrophosphatase activity"/>
    <property type="evidence" value="ECO:0007669"/>
    <property type="project" value="InterPro"/>
</dbReference>
<dbReference type="PANTHER" id="PTHR47707:SF1">
    <property type="entry name" value="NUDIX HYDROLASE FAMILY PROTEIN"/>
    <property type="match status" value="1"/>
</dbReference>
<feature type="binding site" evidence="18">
    <location>
        <position position="58"/>
    </location>
    <ligand>
        <name>Mg(2+)</name>
        <dbReference type="ChEBI" id="CHEBI:18420"/>
    </ligand>
</feature>
<dbReference type="InterPro" id="IPR047127">
    <property type="entry name" value="MutT-like"/>
</dbReference>
<evidence type="ECO:0000256" key="2">
    <source>
        <dbReference type="ARBA" id="ARBA00005582"/>
    </source>
</evidence>
<keyword evidence="6" id="KW-0227">DNA damage</keyword>
<proteinExistence type="inferred from homology"/>
<keyword evidence="7 19" id="KW-0378">Hydrolase</keyword>